<protein>
    <recommendedName>
        <fullName evidence="14 15">ATP synthase F(0) complex subunit e, mitochondrial</fullName>
    </recommendedName>
</protein>
<accession>A0AAV2I1H1</accession>
<dbReference type="AlphaFoldDB" id="A0AAV2I1H1"/>
<evidence type="ECO:0000256" key="9">
    <source>
        <dbReference type="ARBA" id="ARBA00023128"/>
    </source>
</evidence>
<comment type="subunit">
    <text evidence="13">Component of the ATP synthase complex composed at least of ATP5F1A/subunit alpha, ATP5F1B/subunit beta, ATP5MC1/subunit c (homooctomer), MT-ATP6/subunit a, MT-ATP8/subunit 8, ATP5ME/subunit e, ATP5MF/subunit f, ATP5MG/subunit g, ATP5MK/subunit k, ATP5MJ/subunit j, ATP5F1C/subunit gamma, ATP5F1D/subunit delta, ATP5F1E/subunit epsilon, ATP5PF/subunit F6, ATP5PB/subunit b, ATP5PD/subunit d, ATP5PO/subunit OSCP. ATP synthase complex consists of a soluble F(1) head domain (subunits alpha(3) and beta(3)) - the catalytic core - and a membrane F(0) domain - the membrane proton channel (subunits c, a, 8, e, f, g, k and j). These two domains are linked by a central stalk (subunits gamma, delta, and epsilon) rotating inside the F1 region and a stationary peripheral stalk (subunits F6, b, d, and OSCP).</text>
</comment>
<evidence type="ECO:0000256" key="10">
    <source>
        <dbReference type="ARBA" id="ARBA00023136"/>
    </source>
</evidence>
<dbReference type="GO" id="GO:0005743">
    <property type="term" value="C:mitochondrial inner membrane"/>
    <property type="evidence" value="ECO:0007669"/>
    <property type="project" value="UniProtKB-SubCell"/>
</dbReference>
<evidence type="ECO:0000313" key="18">
    <source>
        <dbReference type="Proteomes" id="UP001497497"/>
    </source>
</evidence>
<dbReference type="PANTHER" id="PTHR12427">
    <property type="entry name" value="ATP SYNTHASE E CHAIN, MITOCHONDRIAL"/>
    <property type="match status" value="1"/>
</dbReference>
<keyword evidence="7" id="KW-0007">Acetylation</keyword>
<comment type="similarity">
    <text evidence="2 15">Belongs to the ATPase e subunit family.</text>
</comment>
<keyword evidence="3 15" id="KW-0813">Transport</keyword>
<keyword evidence="8 15" id="KW-0406">Ion transport</keyword>
<organism evidence="17 18">
    <name type="scientific">Lymnaea stagnalis</name>
    <name type="common">Great pond snail</name>
    <name type="synonym">Helix stagnalis</name>
    <dbReference type="NCBI Taxonomy" id="6523"/>
    <lineage>
        <taxon>Eukaryota</taxon>
        <taxon>Metazoa</taxon>
        <taxon>Spiralia</taxon>
        <taxon>Lophotrochozoa</taxon>
        <taxon>Mollusca</taxon>
        <taxon>Gastropoda</taxon>
        <taxon>Heterobranchia</taxon>
        <taxon>Euthyneura</taxon>
        <taxon>Panpulmonata</taxon>
        <taxon>Hygrophila</taxon>
        <taxon>Lymnaeoidea</taxon>
        <taxon>Lymnaeidae</taxon>
        <taxon>Lymnaea</taxon>
    </lineage>
</organism>
<dbReference type="GO" id="GO:0045259">
    <property type="term" value="C:proton-transporting ATP synthase complex"/>
    <property type="evidence" value="ECO:0007669"/>
    <property type="project" value="UniProtKB-UniRule"/>
</dbReference>
<evidence type="ECO:0000313" key="17">
    <source>
        <dbReference type="EMBL" id="CAL1539665.1"/>
    </source>
</evidence>
<dbReference type="Proteomes" id="UP001497497">
    <property type="component" value="Unassembled WGS sequence"/>
</dbReference>
<feature type="transmembrane region" description="Helical" evidence="16">
    <location>
        <begin position="15"/>
        <end position="33"/>
    </location>
</feature>
<evidence type="ECO:0000256" key="4">
    <source>
        <dbReference type="ARBA" id="ARBA00022547"/>
    </source>
</evidence>
<evidence type="ECO:0000256" key="7">
    <source>
        <dbReference type="ARBA" id="ARBA00022990"/>
    </source>
</evidence>
<dbReference type="PANTHER" id="PTHR12427:SF1">
    <property type="entry name" value="ATP SYNTHASE SUBUNIT E, MITOCHONDRIAL"/>
    <property type="match status" value="1"/>
</dbReference>
<keyword evidence="18" id="KW-1185">Reference proteome</keyword>
<evidence type="ECO:0000256" key="16">
    <source>
        <dbReference type="SAM" id="Phobius"/>
    </source>
</evidence>
<name>A0AAV2I1H1_LYMST</name>
<keyword evidence="16" id="KW-0812">Transmembrane</keyword>
<evidence type="ECO:0000256" key="5">
    <source>
        <dbReference type="ARBA" id="ARBA00022781"/>
    </source>
</evidence>
<proteinExistence type="inferred from homology"/>
<comment type="subunit">
    <text evidence="15">F-type ATPases have 2 components, CF(1) - the catalytic core - and CF(0) - the membrane proton channel. CF(1) and CF(0) have multiple subunits.</text>
</comment>
<evidence type="ECO:0000256" key="3">
    <source>
        <dbReference type="ARBA" id="ARBA00022448"/>
    </source>
</evidence>
<evidence type="ECO:0000256" key="14">
    <source>
        <dbReference type="ARBA" id="ARBA00074682"/>
    </source>
</evidence>
<keyword evidence="4 15" id="KW-0138">CF(0)</keyword>
<sequence>MSTTFSPPKQNISPLIRFSRWTALFTGIVYGVYRYRYLARREIDIQKHESEILEKHREKMAILKKQKETEEMNALGREAGVAAK</sequence>
<keyword evidence="9 15" id="KW-0496">Mitochondrion</keyword>
<dbReference type="InterPro" id="IPR008386">
    <property type="entry name" value="ATP_synth_F0_esu_mt"/>
</dbReference>
<comment type="caution">
    <text evidence="17">The sequence shown here is derived from an EMBL/GenBank/DDBJ whole genome shotgun (WGS) entry which is preliminary data.</text>
</comment>
<comment type="subcellular location">
    <subcellularLocation>
        <location evidence="1 15">Mitochondrion inner membrane</location>
    </subcellularLocation>
</comment>
<keyword evidence="16" id="KW-1133">Transmembrane helix</keyword>
<dbReference type="GO" id="GO:0015986">
    <property type="term" value="P:proton motive force-driven ATP synthesis"/>
    <property type="evidence" value="ECO:0007669"/>
    <property type="project" value="InterPro"/>
</dbReference>
<comment type="function">
    <text evidence="12 15">Subunit e, of the mitochondrial membrane ATP synthase complex (F(1)F(0) ATP synthase or Complex V) that produces ATP from ADP in the presence of a proton gradient across the membrane which is generated by electron transport complexes of the respiratory chain. ATP synthase complex consist of a soluble F(1) head domain - the catalytic core - and a membrane F(1) domain - the membrane proton channel. These two domains are linked by a central stalk rotating inside the F(1) region and a stationary peripheral stalk. During catalysis, ATP synthesis in the catalytic domain of F(1) is coupled via a rotary mechanism of the central stalk subunits to proton translocation. In vivo, can only synthesize ATP although its ATP hydrolase activity can be activated artificially in vitro. Part of the complex F(0) domain.</text>
</comment>
<dbReference type="Pfam" id="PF05680">
    <property type="entry name" value="ATP-synt_E"/>
    <property type="match status" value="1"/>
</dbReference>
<evidence type="ECO:0000256" key="12">
    <source>
        <dbReference type="ARBA" id="ARBA00057306"/>
    </source>
</evidence>
<reference evidence="17 18" key="1">
    <citation type="submission" date="2024-04" db="EMBL/GenBank/DDBJ databases">
        <authorList>
            <consortium name="Genoscope - CEA"/>
            <person name="William W."/>
        </authorList>
    </citation>
    <scope>NUCLEOTIDE SEQUENCE [LARGE SCALE GENOMIC DNA]</scope>
</reference>
<gene>
    <name evidence="17" type="ORF">GSLYS_00013398001</name>
</gene>
<keyword evidence="10 16" id="KW-0472">Membrane</keyword>
<evidence type="ECO:0000256" key="1">
    <source>
        <dbReference type="ARBA" id="ARBA00004273"/>
    </source>
</evidence>
<evidence type="ECO:0000256" key="8">
    <source>
        <dbReference type="ARBA" id="ARBA00023065"/>
    </source>
</evidence>
<dbReference type="GO" id="GO:0015078">
    <property type="term" value="F:proton transmembrane transporter activity"/>
    <property type="evidence" value="ECO:0007669"/>
    <property type="project" value="InterPro"/>
</dbReference>
<evidence type="ECO:0000256" key="11">
    <source>
        <dbReference type="ARBA" id="ARBA00023310"/>
    </source>
</evidence>
<evidence type="ECO:0000256" key="6">
    <source>
        <dbReference type="ARBA" id="ARBA00022792"/>
    </source>
</evidence>
<evidence type="ECO:0000256" key="15">
    <source>
        <dbReference type="RuleBase" id="RU367005"/>
    </source>
</evidence>
<dbReference type="EMBL" id="CAXITT010000349">
    <property type="protein sequence ID" value="CAL1539665.1"/>
    <property type="molecule type" value="Genomic_DNA"/>
</dbReference>
<keyword evidence="6 15" id="KW-0999">Mitochondrion inner membrane</keyword>
<keyword evidence="11 15" id="KW-0066">ATP synthesis</keyword>
<keyword evidence="5 15" id="KW-0375">Hydrogen ion transport</keyword>
<evidence type="ECO:0000256" key="2">
    <source>
        <dbReference type="ARBA" id="ARBA00007333"/>
    </source>
</evidence>
<evidence type="ECO:0000256" key="13">
    <source>
        <dbReference type="ARBA" id="ARBA00064647"/>
    </source>
</evidence>